<evidence type="ECO:0000256" key="2">
    <source>
        <dbReference type="SAM" id="Phobius"/>
    </source>
</evidence>
<gene>
    <name evidence="3" type="ORF">WA1_24020</name>
</gene>
<comment type="caution">
    <text evidence="3">The sequence shown here is derived from an EMBL/GenBank/DDBJ whole genome shotgun (WGS) entry which is preliminary data.</text>
</comment>
<protein>
    <recommendedName>
        <fullName evidence="5">Transmembrane protein</fullName>
    </recommendedName>
</protein>
<evidence type="ECO:0000256" key="1">
    <source>
        <dbReference type="SAM" id="MobiDB-lite"/>
    </source>
</evidence>
<dbReference type="Proteomes" id="UP000076925">
    <property type="component" value="Unassembled WGS sequence"/>
</dbReference>
<keyword evidence="2" id="KW-0472">Membrane</keyword>
<dbReference type="STRING" id="128403.WA1_24020"/>
<dbReference type="OrthoDB" id="523031at2"/>
<feature type="transmembrane region" description="Helical" evidence="2">
    <location>
        <begin position="27"/>
        <end position="50"/>
    </location>
</feature>
<evidence type="ECO:0000313" key="4">
    <source>
        <dbReference type="Proteomes" id="UP000076925"/>
    </source>
</evidence>
<keyword evidence="2" id="KW-0812">Transmembrane</keyword>
<accession>A0A139X7N0</accession>
<name>A0A139X7N0_9CYAN</name>
<organism evidence="3 4">
    <name type="scientific">Scytonema hofmannii PCC 7110</name>
    <dbReference type="NCBI Taxonomy" id="128403"/>
    <lineage>
        <taxon>Bacteria</taxon>
        <taxon>Bacillati</taxon>
        <taxon>Cyanobacteriota</taxon>
        <taxon>Cyanophyceae</taxon>
        <taxon>Nostocales</taxon>
        <taxon>Scytonemataceae</taxon>
        <taxon>Scytonema</taxon>
    </lineage>
</organism>
<evidence type="ECO:0008006" key="5">
    <source>
        <dbReference type="Google" id="ProtNLM"/>
    </source>
</evidence>
<evidence type="ECO:0000313" key="3">
    <source>
        <dbReference type="EMBL" id="KYC40711.1"/>
    </source>
</evidence>
<keyword evidence="2" id="KW-1133">Transmembrane helix</keyword>
<dbReference type="AlphaFoldDB" id="A0A139X7N0"/>
<proteinExistence type="predicted"/>
<sequence>MTQDSQNSSLTKETEEIKGELTIFGKLLIFLISLTLFSIPLYMVASHFIWIRNQYEKLYPDISKKDCRYQQHWEDSRFYLVCPEESLESSKEKNDNWEKEQNENQRLREQKKREYRQQVTERFRSIVGSP</sequence>
<feature type="region of interest" description="Disordered" evidence="1">
    <location>
        <begin position="87"/>
        <end position="130"/>
    </location>
</feature>
<dbReference type="RefSeq" id="WP_017740007.1">
    <property type="nucleotide sequence ID" value="NZ_KQ976354.1"/>
</dbReference>
<dbReference type="EMBL" id="ANNX02000026">
    <property type="protein sequence ID" value="KYC40711.1"/>
    <property type="molecule type" value="Genomic_DNA"/>
</dbReference>
<keyword evidence="4" id="KW-1185">Reference proteome</keyword>
<reference evidence="3 4" key="1">
    <citation type="journal article" date="2013" name="Genome Biol. Evol.">
        <title>Genomes of Stigonematalean cyanobacteria (subsection V) and the evolution of oxygenic photosynthesis from prokaryotes to plastids.</title>
        <authorList>
            <person name="Dagan T."/>
            <person name="Roettger M."/>
            <person name="Stucken K."/>
            <person name="Landan G."/>
            <person name="Koch R."/>
            <person name="Major P."/>
            <person name="Gould S.B."/>
            <person name="Goremykin V.V."/>
            <person name="Rippka R."/>
            <person name="Tandeau de Marsac N."/>
            <person name="Gugger M."/>
            <person name="Lockhart P.J."/>
            <person name="Allen J.F."/>
            <person name="Brune I."/>
            <person name="Maus I."/>
            <person name="Puhler A."/>
            <person name="Martin W.F."/>
        </authorList>
    </citation>
    <scope>NUCLEOTIDE SEQUENCE [LARGE SCALE GENOMIC DNA]</scope>
    <source>
        <strain evidence="3 4">PCC 7110</strain>
    </source>
</reference>
<feature type="compositionally biased region" description="Basic and acidic residues" evidence="1">
    <location>
        <begin position="88"/>
        <end position="124"/>
    </location>
</feature>